<accession>A0A0F8Z3D0</accession>
<dbReference type="EMBL" id="LAZR01050055">
    <property type="protein sequence ID" value="KKK88218.1"/>
    <property type="molecule type" value="Genomic_DNA"/>
</dbReference>
<reference evidence="1" key="1">
    <citation type="journal article" date="2015" name="Nature">
        <title>Complex archaea that bridge the gap between prokaryotes and eukaryotes.</title>
        <authorList>
            <person name="Spang A."/>
            <person name="Saw J.H."/>
            <person name="Jorgensen S.L."/>
            <person name="Zaremba-Niedzwiedzka K."/>
            <person name="Martijn J."/>
            <person name="Lind A.E."/>
            <person name="van Eijk R."/>
            <person name="Schleper C."/>
            <person name="Guy L."/>
            <person name="Ettema T.J."/>
        </authorList>
    </citation>
    <scope>NUCLEOTIDE SEQUENCE</scope>
</reference>
<feature type="non-terminal residue" evidence="1">
    <location>
        <position position="120"/>
    </location>
</feature>
<sequence length="120" mass="13062">MSAENFLTFQEVDPDSKIVVTSSRVTTTDMLAGQGSAYVYLDKGAAFFDSSFVQTLTVNITASDRGGAINQVWAITNDLDDFIGLVDGSKDFLTLECRHPQSPNETQIRLREGDGGTEYA</sequence>
<proteinExistence type="predicted"/>
<organism evidence="1">
    <name type="scientific">marine sediment metagenome</name>
    <dbReference type="NCBI Taxonomy" id="412755"/>
    <lineage>
        <taxon>unclassified sequences</taxon>
        <taxon>metagenomes</taxon>
        <taxon>ecological metagenomes</taxon>
    </lineage>
</organism>
<dbReference type="AlphaFoldDB" id="A0A0F8Z3D0"/>
<evidence type="ECO:0000313" key="1">
    <source>
        <dbReference type="EMBL" id="KKK88218.1"/>
    </source>
</evidence>
<protein>
    <submittedName>
        <fullName evidence="1">Uncharacterized protein</fullName>
    </submittedName>
</protein>
<gene>
    <name evidence="1" type="ORF">LCGC14_2745380</name>
</gene>
<comment type="caution">
    <text evidence="1">The sequence shown here is derived from an EMBL/GenBank/DDBJ whole genome shotgun (WGS) entry which is preliminary data.</text>
</comment>
<name>A0A0F8Z3D0_9ZZZZ</name>